<sequence>MKVDGISVSVSNIVGSKDLIEINYNHPLFLHASGALSSMSIGMPLVVMENYPLWREAMQLSLLTRNKLGFVDGSVTRDTFGKTYELLWDRCNAIVTSWIMNNVSRDLINGVLFRSSAHTIWEDLREGFDKIIASRMFSLHKLIFTLTQGTLPVSIYYSKLKDLRDEYDSLMSPPCCNCVKSKEYAAQLQYQRLLQFLMGLNDGYALGAKS</sequence>
<feature type="domain" description="Retrotransposon Copia-like N-terminal" evidence="1">
    <location>
        <begin position="39"/>
        <end position="75"/>
    </location>
</feature>
<dbReference type="InterPro" id="IPR029472">
    <property type="entry name" value="Copia-like_N"/>
</dbReference>
<evidence type="ECO:0000313" key="2">
    <source>
        <dbReference type="EMBL" id="KAH0781337.1"/>
    </source>
</evidence>
<protein>
    <recommendedName>
        <fullName evidence="1">Retrotransposon Copia-like N-terminal domain-containing protein</fullName>
    </recommendedName>
</protein>
<dbReference type="Pfam" id="PF14244">
    <property type="entry name" value="Retrotran_gag_3"/>
    <property type="match status" value="1"/>
</dbReference>
<gene>
    <name evidence="2" type="ORF">KY290_000935</name>
</gene>
<accession>A0ABQ7WMY3</accession>
<dbReference type="EMBL" id="JAIVGD010000001">
    <property type="protein sequence ID" value="KAH0781337.1"/>
    <property type="molecule type" value="Genomic_DNA"/>
</dbReference>
<organism evidence="2 3">
    <name type="scientific">Solanum tuberosum</name>
    <name type="common">Potato</name>
    <dbReference type="NCBI Taxonomy" id="4113"/>
    <lineage>
        <taxon>Eukaryota</taxon>
        <taxon>Viridiplantae</taxon>
        <taxon>Streptophyta</taxon>
        <taxon>Embryophyta</taxon>
        <taxon>Tracheophyta</taxon>
        <taxon>Spermatophyta</taxon>
        <taxon>Magnoliopsida</taxon>
        <taxon>eudicotyledons</taxon>
        <taxon>Gunneridae</taxon>
        <taxon>Pentapetalae</taxon>
        <taxon>asterids</taxon>
        <taxon>lamiids</taxon>
        <taxon>Solanales</taxon>
        <taxon>Solanaceae</taxon>
        <taxon>Solanoideae</taxon>
        <taxon>Solaneae</taxon>
        <taxon>Solanum</taxon>
    </lineage>
</organism>
<proteinExistence type="predicted"/>
<comment type="caution">
    <text evidence="2">The sequence shown here is derived from an EMBL/GenBank/DDBJ whole genome shotgun (WGS) entry which is preliminary data.</text>
</comment>
<keyword evidence="3" id="KW-1185">Reference proteome</keyword>
<evidence type="ECO:0000259" key="1">
    <source>
        <dbReference type="Pfam" id="PF14244"/>
    </source>
</evidence>
<dbReference type="PANTHER" id="PTHR37610:SF86">
    <property type="entry name" value="RETROTRANSPOSON COPIA-LIKE N-TERMINAL DOMAIN-CONTAINING PROTEIN"/>
    <property type="match status" value="1"/>
</dbReference>
<dbReference type="PANTHER" id="PTHR37610">
    <property type="entry name" value="CCHC-TYPE DOMAIN-CONTAINING PROTEIN"/>
    <property type="match status" value="1"/>
</dbReference>
<reference evidence="2 3" key="1">
    <citation type="journal article" date="2021" name="bioRxiv">
        <title>Chromosome-scale and haplotype-resolved genome assembly of a tetraploid potato cultivar.</title>
        <authorList>
            <person name="Sun H."/>
            <person name="Jiao W.-B."/>
            <person name="Krause K."/>
            <person name="Campoy J.A."/>
            <person name="Goel M."/>
            <person name="Folz-Donahue K."/>
            <person name="Kukat C."/>
            <person name="Huettel B."/>
            <person name="Schneeberger K."/>
        </authorList>
    </citation>
    <scope>NUCLEOTIDE SEQUENCE [LARGE SCALE GENOMIC DNA]</scope>
    <source>
        <strain evidence="2">SolTubOtavaFocal</strain>
        <tissue evidence="2">Leaves</tissue>
    </source>
</reference>
<evidence type="ECO:0000313" key="3">
    <source>
        <dbReference type="Proteomes" id="UP000826656"/>
    </source>
</evidence>
<name>A0ABQ7WMY3_SOLTU</name>
<dbReference type="Proteomes" id="UP000826656">
    <property type="component" value="Unassembled WGS sequence"/>
</dbReference>